<feature type="binding site" evidence="13">
    <location>
        <position position="275"/>
    </location>
    <ligand>
        <name>Mg(2+)</name>
        <dbReference type="ChEBI" id="CHEBI:18420"/>
        <label>1</label>
    </ligand>
</feature>
<dbReference type="NCBIfam" id="TIGR00052">
    <property type="entry name" value="nudix-type nucleoside diphosphatase, YffH/AdpP family"/>
    <property type="match status" value="1"/>
</dbReference>
<evidence type="ECO:0000256" key="11">
    <source>
        <dbReference type="ARBA" id="ARBA00033056"/>
    </source>
</evidence>
<dbReference type="InterPro" id="IPR013024">
    <property type="entry name" value="GGCT-like"/>
</dbReference>
<dbReference type="InterPro" id="IPR009288">
    <property type="entry name" value="AIG2-like_dom"/>
</dbReference>
<evidence type="ECO:0000256" key="7">
    <source>
        <dbReference type="ARBA" id="ARBA00022842"/>
    </source>
</evidence>
<dbReference type="InterPro" id="IPR036568">
    <property type="entry name" value="GGCT-like_sf"/>
</dbReference>
<dbReference type="GO" id="GO:0019693">
    <property type="term" value="P:ribose phosphate metabolic process"/>
    <property type="evidence" value="ECO:0007669"/>
    <property type="project" value="TreeGrafter"/>
</dbReference>
<dbReference type="PROSITE" id="PS00893">
    <property type="entry name" value="NUDIX_BOX"/>
    <property type="match status" value="1"/>
</dbReference>
<evidence type="ECO:0000256" key="12">
    <source>
        <dbReference type="ARBA" id="ARBA00049546"/>
    </source>
</evidence>
<feature type="binding site" evidence="13">
    <location>
        <position position="255"/>
    </location>
    <ligand>
        <name>Mg(2+)</name>
        <dbReference type="ChEBI" id="CHEBI:18420"/>
        <label>1</label>
    </ligand>
</feature>
<dbReference type="InterPro" id="IPR004385">
    <property type="entry name" value="NDP_pyrophosphatase"/>
</dbReference>
<keyword evidence="5 13" id="KW-0479">Metal-binding</keyword>
<organism evidence="16 17">
    <name type="scientific">Gemmobacter caeni</name>
    <dbReference type="NCBI Taxonomy" id="589035"/>
    <lineage>
        <taxon>Bacteria</taxon>
        <taxon>Pseudomonadati</taxon>
        <taxon>Pseudomonadota</taxon>
        <taxon>Alphaproteobacteria</taxon>
        <taxon>Rhodobacterales</taxon>
        <taxon>Paracoccaceae</taxon>
        <taxon>Gemmobacter</taxon>
    </lineage>
</organism>
<accession>A0A2T6B781</accession>
<keyword evidence="17" id="KW-1185">Reference proteome</keyword>
<name>A0A2T6B781_9RHOB</name>
<evidence type="ECO:0000259" key="15">
    <source>
        <dbReference type="PROSITE" id="PS51462"/>
    </source>
</evidence>
<dbReference type="PANTHER" id="PTHR11839:SF5">
    <property type="entry name" value="ADP-RIBOSE PYROPHOSPHATASE"/>
    <property type="match status" value="1"/>
</dbReference>
<dbReference type="OrthoDB" id="5292471at2"/>
<dbReference type="GO" id="GO:0005829">
    <property type="term" value="C:cytosol"/>
    <property type="evidence" value="ECO:0007669"/>
    <property type="project" value="TreeGrafter"/>
</dbReference>
<dbReference type="SUPFAM" id="SSF55811">
    <property type="entry name" value="Nudix"/>
    <property type="match status" value="1"/>
</dbReference>
<evidence type="ECO:0000256" key="5">
    <source>
        <dbReference type="ARBA" id="ARBA00022723"/>
    </source>
</evidence>
<dbReference type="InterPro" id="IPR015797">
    <property type="entry name" value="NUDIX_hydrolase-like_dom_sf"/>
</dbReference>
<dbReference type="GO" id="GO:0019144">
    <property type="term" value="F:ADP-sugar diphosphatase activity"/>
    <property type="evidence" value="ECO:0007669"/>
    <property type="project" value="TreeGrafter"/>
</dbReference>
<gene>
    <name evidence="16" type="ORF">C8N34_103388</name>
</gene>
<dbReference type="AlphaFoldDB" id="A0A2T6B781"/>
<dbReference type="Pfam" id="PF06094">
    <property type="entry name" value="GGACT"/>
    <property type="match status" value="1"/>
</dbReference>
<evidence type="ECO:0000256" key="8">
    <source>
        <dbReference type="ARBA" id="ARBA00025164"/>
    </source>
</evidence>
<evidence type="ECO:0000256" key="13">
    <source>
        <dbReference type="PIRSR" id="PIRSR604385-2"/>
    </source>
</evidence>
<keyword evidence="7 13" id="KW-0460">Magnesium</keyword>
<protein>
    <recommendedName>
        <fullName evidence="4">ADP-ribose pyrophosphatase</fullName>
        <ecNumber evidence="3">3.6.1.13</ecNumber>
    </recommendedName>
    <alternativeName>
        <fullName evidence="9">ADP-ribose diphosphatase</fullName>
    </alternativeName>
    <alternativeName>
        <fullName evidence="11">ADP-ribose phosphohydrolase</fullName>
    </alternativeName>
    <alternativeName>
        <fullName evidence="10">Adenosine diphosphoribose pyrophosphatase</fullName>
    </alternativeName>
</protein>
<comment type="catalytic activity">
    <reaction evidence="12">
        <text>ADP-D-ribose + H2O = D-ribose 5-phosphate + AMP + 2 H(+)</text>
        <dbReference type="Rhea" id="RHEA:10412"/>
        <dbReference type="ChEBI" id="CHEBI:15377"/>
        <dbReference type="ChEBI" id="CHEBI:15378"/>
        <dbReference type="ChEBI" id="CHEBI:57967"/>
        <dbReference type="ChEBI" id="CHEBI:78346"/>
        <dbReference type="ChEBI" id="CHEBI:456215"/>
        <dbReference type="EC" id="3.6.1.13"/>
    </reaction>
</comment>
<dbReference type="CDD" id="cd06661">
    <property type="entry name" value="GGCT_like"/>
    <property type="match status" value="1"/>
</dbReference>
<evidence type="ECO:0000256" key="1">
    <source>
        <dbReference type="ARBA" id="ARBA00001946"/>
    </source>
</evidence>
<dbReference type="GO" id="GO:0006753">
    <property type="term" value="P:nucleoside phosphate metabolic process"/>
    <property type="evidence" value="ECO:0007669"/>
    <property type="project" value="TreeGrafter"/>
</dbReference>
<dbReference type="EMBL" id="QBKP01000003">
    <property type="protein sequence ID" value="PTX51882.1"/>
    <property type="molecule type" value="Genomic_DNA"/>
</dbReference>
<evidence type="ECO:0000256" key="6">
    <source>
        <dbReference type="ARBA" id="ARBA00022801"/>
    </source>
</evidence>
<evidence type="ECO:0000256" key="4">
    <source>
        <dbReference type="ARBA" id="ARBA00013297"/>
    </source>
</evidence>
<comment type="function">
    <text evidence="8">Acts on ADP-mannose and ADP-glucose as well as ADP-ribose. Prevents glycogen biosynthesis. The reaction catalyzed by this enzyme is a limiting step of the gluconeogenic process.</text>
</comment>
<dbReference type="GO" id="GO:0046872">
    <property type="term" value="F:metal ion binding"/>
    <property type="evidence" value="ECO:0007669"/>
    <property type="project" value="UniProtKB-KW"/>
</dbReference>
<proteinExistence type="inferred from homology"/>
<evidence type="ECO:0000256" key="2">
    <source>
        <dbReference type="ARBA" id="ARBA00007482"/>
    </source>
</evidence>
<dbReference type="CDD" id="cd24155">
    <property type="entry name" value="NUDIX_ADPRase"/>
    <property type="match status" value="1"/>
</dbReference>
<evidence type="ECO:0000313" key="16">
    <source>
        <dbReference type="EMBL" id="PTX51882.1"/>
    </source>
</evidence>
<dbReference type="PANTHER" id="PTHR11839">
    <property type="entry name" value="UDP/ADP-SUGAR PYROPHOSPHATASE"/>
    <property type="match status" value="1"/>
</dbReference>
<evidence type="ECO:0000256" key="10">
    <source>
        <dbReference type="ARBA" id="ARBA00030308"/>
    </source>
</evidence>
<comment type="similarity">
    <text evidence="2">Belongs to the Nudix hydrolase family. NudF subfamily.</text>
</comment>
<evidence type="ECO:0000313" key="17">
    <source>
        <dbReference type="Proteomes" id="UP000244224"/>
    </source>
</evidence>
<dbReference type="InterPro" id="IPR000086">
    <property type="entry name" value="NUDIX_hydrolase_dom"/>
</dbReference>
<evidence type="ECO:0000256" key="14">
    <source>
        <dbReference type="PIRSR" id="PIRSR604385-3"/>
    </source>
</evidence>
<evidence type="ECO:0000256" key="9">
    <source>
        <dbReference type="ARBA" id="ARBA00030162"/>
    </source>
</evidence>
<dbReference type="Gene3D" id="3.10.490.10">
    <property type="entry name" value="Gamma-glutamyl cyclotransferase-like"/>
    <property type="match status" value="1"/>
</dbReference>
<comment type="caution">
    <text evidence="16">The sequence shown here is derived from an EMBL/GenBank/DDBJ whole genome shotgun (WGS) entry which is preliminary data.</text>
</comment>
<dbReference type="Gene3D" id="3.90.79.10">
    <property type="entry name" value="Nucleoside Triphosphate Pyrophosphohydrolase"/>
    <property type="match status" value="1"/>
</dbReference>
<dbReference type="EC" id="3.6.1.13" evidence="3"/>
<feature type="binding site" evidence="13">
    <location>
        <position position="271"/>
    </location>
    <ligand>
        <name>Mg(2+)</name>
        <dbReference type="ChEBI" id="CHEBI:18420"/>
        <label>1</label>
    </ligand>
</feature>
<sequence>MDLFFYGTLCHPPLLEAVLGRAVVTEPATLPGYEVLWSAEGAWPVIRRGAGAAQGRLMRNATAEDVARLDFYEGGFGYRTAALPVAAAGASTALVYLPPDAAPVAGPWSLADWVRDWGAVAVVTARDVMALMGQREAAEVVRRYRLMLVRGASRLRAVEAPPVTRRHRATAGDVVVDRFRQPYANFFAIEEYDLRYRRFDGRMSEQINRAVFVSGDAVTVLPYDPVRDRVLLIEQFRAGPYGRGDPQPWLLEAIAGRIDPDETPEQAARREAVEEAGLHLGALEKVGAYYPSPGAKSEYLYSYVALCDLPDGVEGVFGVEGEAEDIRGHLVSFKEFMALITSGEVDNGPLLVTALWLQRERARLRGA</sequence>
<feature type="short sequence motif" description="Nudix box" evidence="14">
    <location>
        <begin position="256"/>
        <end position="278"/>
    </location>
</feature>
<comment type="cofactor">
    <cofactor evidence="1 13">
        <name>Mg(2+)</name>
        <dbReference type="ChEBI" id="CHEBI:18420"/>
    </cofactor>
</comment>
<dbReference type="InterPro" id="IPR020084">
    <property type="entry name" value="NUDIX_hydrolase_CS"/>
</dbReference>
<dbReference type="Proteomes" id="UP000244224">
    <property type="component" value="Unassembled WGS sequence"/>
</dbReference>
<feature type="domain" description="Nudix hydrolase" evidence="15">
    <location>
        <begin position="213"/>
        <end position="358"/>
    </location>
</feature>
<reference evidence="16 17" key="1">
    <citation type="submission" date="2018-04" db="EMBL/GenBank/DDBJ databases">
        <title>Genomic Encyclopedia of Archaeal and Bacterial Type Strains, Phase II (KMG-II): from individual species to whole genera.</title>
        <authorList>
            <person name="Goeker M."/>
        </authorList>
    </citation>
    <scope>NUCLEOTIDE SEQUENCE [LARGE SCALE GENOMIC DNA]</scope>
    <source>
        <strain evidence="16 17">DSM 21823</strain>
    </source>
</reference>
<evidence type="ECO:0000256" key="3">
    <source>
        <dbReference type="ARBA" id="ARBA00012453"/>
    </source>
</evidence>
<dbReference type="Pfam" id="PF00293">
    <property type="entry name" value="NUDIX"/>
    <property type="match status" value="1"/>
</dbReference>
<dbReference type="RefSeq" id="WP_108128318.1">
    <property type="nucleotide sequence ID" value="NZ_QBKP01000003.1"/>
</dbReference>
<keyword evidence="6" id="KW-0378">Hydrolase</keyword>
<dbReference type="SUPFAM" id="SSF110857">
    <property type="entry name" value="Gamma-glutamyl cyclotransferase-like"/>
    <property type="match status" value="1"/>
</dbReference>
<feature type="binding site" evidence="13">
    <location>
        <position position="324"/>
    </location>
    <ligand>
        <name>Mg(2+)</name>
        <dbReference type="ChEBI" id="CHEBI:18420"/>
        <label>1</label>
    </ligand>
</feature>
<dbReference type="GO" id="GO:0047631">
    <property type="term" value="F:ADP-ribose diphosphatase activity"/>
    <property type="evidence" value="ECO:0007669"/>
    <property type="project" value="UniProtKB-EC"/>
</dbReference>
<dbReference type="PROSITE" id="PS51462">
    <property type="entry name" value="NUDIX"/>
    <property type="match status" value="1"/>
</dbReference>